<keyword evidence="5" id="KW-1185">Reference proteome</keyword>
<dbReference type="GO" id="GO:0016787">
    <property type="term" value="F:hydrolase activity"/>
    <property type="evidence" value="ECO:0007669"/>
    <property type="project" value="UniProtKB-KW"/>
</dbReference>
<gene>
    <name evidence="4" type="ORF">EURHEDRAFT_389424</name>
</gene>
<feature type="domain" description="Metallo-beta-lactamase" evidence="3">
    <location>
        <begin position="23"/>
        <end position="227"/>
    </location>
</feature>
<evidence type="ECO:0000259" key="3">
    <source>
        <dbReference type="Pfam" id="PF12706"/>
    </source>
</evidence>
<reference evidence="5" key="1">
    <citation type="journal article" date="2014" name="Nat. Commun.">
        <title>Genomic adaptations of the halophilic Dead Sea filamentous fungus Eurotium rubrum.</title>
        <authorList>
            <person name="Kis-Papo T."/>
            <person name="Weig A.R."/>
            <person name="Riley R."/>
            <person name="Persoh D."/>
            <person name="Salamov A."/>
            <person name="Sun H."/>
            <person name="Lipzen A."/>
            <person name="Wasser S.P."/>
            <person name="Rambold G."/>
            <person name="Grigoriev I.V."/>
            <person name="Nevo E."/>
        </authorList>
    </citation>
    <scope>NUCLEOTIDE SEQUENCE [LARGE SCALE GENOMIC DNA]</scope>
    <source>
        <strain evidence="5">CBS 135680</strain>
    </source>
</reference>
<dbReference type="PANTHER" id="PTHR43546">
    <property type="entry name" value="UPF0173 METAL-DEPENDENT HYDROLASE MJ1163-RELATED"/>
    <property type="match status" value="1"/>
</dbReference>
<dbReference type="RefSeq" id="XP_040635273.1">
    <property type="nucleotide sequence ID" value="XM_040779784.1"/>
</dbReference>
<dbReference type="Pfam" id="PF12706">
    <property type="entry name" value="Lactamase_B_2"/>
    <property type="match status" value="1"/>
</dbReference>
<dbReference type="Proteomes" id="UP000019804">
    <property type="component" value="Unassembled WGS sequence"/>
</dbReference>
<evidence type="ECO:0000256" key="1">
    <source>
        <dbReference type="ARBA" id="ARBA00022801"/>
    </source>
</evidence>
<sequence length="275" mass="29992">MSPTLNVTHIGTATAILEINGINFLTDPFFSPAGTSFNRGHVVLKVSDDPALRMDQLPTIDAVLLSHEDHEDNLDPLGRQLLDGRRVYTTPDGAKNLAPRPAVYGMKPWTELEHTIGGKKFKIIATPTKHVPGDECTGFIVTGEDFGTGREGLPNAIYFTGDTVYIEELNSIADRYHVRVAVMNLGNAHVPTTMEPESPLMQITMGGKDGAKLFRALKADVLVPMHYESWGHFTQFGEGLKQAFEEEGISDKDRSMSTTTAPAAATEVVRPEGDT</sequence>
<keyword evidence="1 4" id="KW-0378">Hydrolase</keyword>
<dbReference type="InterPro" id="IPR050114">
    <property type="entry name" value="UPF0173_UPF0282_UlaG_hydrolase"/>
</dbReference>
<dbReference type="InterPro" id="IPR001279">
    <property type="entry name" value="Metallo-B-lactamas"/>
</dbReference>
<dbReference type="Gene3D" id="3.60.15.10">
    <property type="entry name" value="Ribonuclease Z/Hydroxyacylglutathione hydrolase-like"/>
    <property type="match status" value="1"/>
</dbReference>
<dbReference type="InterPro" id="IPR036866">
    <property type="entry name" value="RibonucZ/Hydroxyglut_hydro"/>
</dbReference>
<dbReference type="PANTHER" id="PTHR43546:SF9">
    <property type="entry name" value="L-ASCORBATE-6-PHOSPHATE LACTONASE ULAG-RELATED"/>
    <property type="match status" value="1"/>
</dbReference>
<name>A0A017S3K8_ASPRC</name>
<protein>
    <submittedName>
        <fullName evidence="4">Metallo-hydrolase/oxidoreductase</fullName>
    </submittedName>
</protein>
<dbReference type="GeneID" id="63694908"/>
<evidence type="ECO:0000313" key="4">
    <source>
        <dbReference type="EMBL" id="EYE91583.1"/>
    </source>
</evidence>
<dbReference type="SUPFAM" id="SSF56281">
    <property type="entry name" value="Metallo-hydrolase/oxidoreductase"/>
    <property type="match status" value="1"/>
</dbReference>
<evidence type="ECO:0000256" key="2">
    <source>
        <dbReference type="SAM" id="MobiDB-lite"/>
    </source>
</evidence>
<evidence type="ECO:0000313" key="5">
    <source>
        <dbReference type="Proteomes" id="UP000019804"/>
    </source>
</evidence>
<dbReference type="EMBL" id="KK088443">
    <property type="protein sequence ID" value="EYE91583.1"/>
    <property type="molecule type" value="Genomic_DNA"/>
</dbReference>
<organism evidence="4 5">
    <name type="scientific">Aspergillus ruber (strain CBS 135680)</name>
    <dbReference type="NCBI Taxonomy" id="1388766"/>
    <lineage>
        <taxon>Eukaryota</taxon>
        <taxon>Fungi</taxon>
        <taxon>Dikarya</taxon>
        <taxon>Ascomycota</taxon>
        <taxon>Pezizomycotina</taxon>
        <taxon>Eurotiomycetes</taxon>
        <taxon>Eurotiomycetidae</taxon>
        <taxon>Eurotiales</taxon>
        <taxon>Aspergillaceae</taxon>
        <taxon>Aspergillus</taxon>
        <taxon>Aspergillus subgen. Aspergillus</taxon>
    </lineage>
</organism>
<feature type="region of interest" description="Disordered" evidence="2">
    <location>
        <begin position="248"/>
        <end position="275"/>
    </location>
</feature>
<dbReference type="HOGENOM" id="CLU_051050_1_0_1"/>
<proteinExistence type="predicted"/>
<dbReference type="OrthoDB" id="332863at2759"/>
<accession>A0A017S3K8</accession>
<dbReference type="AlphaFoldDB" id="A0A017S3K8"/>